<sequence>MSSRRRRTGPALALARLTHVQWFAVNLYEAVVRIPERLADEHDRTDRPRGRGPLRRGSPARYHVPAIPLVLGSAVAAVATGPRSTGARRATVTAAGSSLAATVLTGYLVRTVNLRLLDDGGPITPDERDRLLARWDAVNGVRLVLLAVATAGFEYAARSGPETR</sequence>
<protein>
    <recommendedName>
        <fullName evidence="3">DUF1772 domain-containing protein</fullName>
    </recommendedName>
</protein>
<comment type="caution">
    <text evidence="1">The sequence shown here is derived from an EMBL/GenBank/DDBJ whole genome shotgun (WGS) entry which is preliminary data.</text>
</comment>
<dbReference type="Proteomes" id="UP000194360">
    <property type="component" value="Unassembled WGS sequence"/>
</dbReference>
<dbReference type="Pfam" id="PF08592">
    <property type="entry name" value="Anthrone_oxy"/>
    <property type="match status" value="1"/>
</dbReference>
<keyword evidence="2" id="KW-1185">Reference proteome</keyword>
<evidence type="ECO:0008006" key="3">
    <source>
        <dbReference type="Google" id="ProtNLM"/>
    </source>
</evidence>
<evidence type="ECO:0000313" key="2">
    <source>
        <dbReference type="Proteomes" id="UP000194360"/>
    </source>
</evidence>
<name>A0A1Y2N4C6_PSEAH</name>
<gene>
    <name evidence="1" type="ORF">BG845_01235</name>
</gene>
<organism evidence="1 2">
    <name type="scientific">Pseudonocardia autotrophica</name>
    <name type="common">Amycolata autotrophica</name>
    <name type="synonym">Nocardia autotrophica</name>
    <dbReference type="NCBI Taxonomy" id="2074"/>
    <lineage>
        <taxon>Bacteria</taxon>
        <taxon>Bacillati</taxon>
        <taxon>Actinomycetota</taxon>
        <taxon>Actinomycetes</taxon>
        <taxon>Pseudonocardiales</taxon>
        <taxon>Pseudonocardiaceae</taxon>
        <taxon>Pseudonocardia</taxon>
    </lineage>
</organism>
<dbReference type="STRING" id="2074.BG845_01235"/>
<dbReference type="AlphaFoldDB" id="A0A1Y2N4C6"/>
<dbReference type="EMBL" id="MIGB01000005">
    <property type="protein sequence ID" value="OSY42315.1"/>
    <property type="molecule type" value="Genomic_DNA"/>
</dbReference>
<evidence type="ECO:0000313" key="1">
    <source>
        <dbReference type="EMBL" id="OSY42315.1"/>
    </source>
</evidence>
<dbReference type="OrthoDB" id="4763906at2"/>
<accession>A0A1Y2N4C6</accession>
<reference evidence="1 2" key="1">
    <citation type="submission" date="2016-09" db="EMBL/GenBank/DDBJ databases">
        <title>Pseudonocardia autotrophica DSM535, a candidate organism with high potential of specific P450 cytochromes.</title>
        <authorList>
            <person name="Grumaz C."/>
            <person name="Vainshtein Y."/>
            <person name="Kirstahler P."/>
            <person name="Sohn K."/>
        </authorList>
    </citation>
    <scope>NUCLEOTIDE SEQUENCE [LARGE SCALE GENOMIC DNA]</scope>
    <source>
        <strain evidence="1 2">DSM 535</strain>
    </source>
</reference>
<proteinExistence type="predicted"/>
<dbReference type="InterPro" id="IPR013901">
    <property type="entry name" value="Anthrone_oxy"/>
</dbReference>
<dbReference type="RefSeq" id="WP_085911553.1">
    <property type="nucleotide sequence ID" value="NZ_AP018920.1"/>
</dbReference>